<feature type="domain" description="NAD-dependent epimerase/dehydratase" evidence="1">
    <location>
        <begin position="3"/>
        <end position="226"/>
    </location>
</feature>
<dbReference type="Gene3D" id="3.40.50.720">
    <property type="entry name" value="NAD(P)-binding Rossmann-like Domain"/>
    <property type="match status" value="1"/>
</dbReference>
<dbReference type="InterPro" id="IPR001509">
    <property type="entry name" value="Epimerase_deHydtase"/>
</dbReference>
<reference evidence="2 3" key="1">
    <citation type="submission" date="2019-06" db="EMBL/GenBank/DDBJ databases">
        <title>Sequencing the genomes of 1000 actinobacteria strains.</title>
        <authorList>
            <person name="Klenk H.-P."/>
        </authorList>
    </citation>
    <scope>NUCLEOTIDE SEQUENCE [LARGE SCALE GENOMIC DNA]</scope>
    <source>
        <strain evidence="2 3">DSM 18607</strain>
    </source>
</reference>
<dbReference type="RefSeq" id="WP_141847797.1">
    <property type="nucleotide sequence ID" value="NZ_BAAAPR010000002.1"/>
</dbReference>
<sequence length="324" mass="34446">MRVVVVGGTGHIGTWLVPRLVAGGHEVVVLSRGRRAPYPHPAQQPDPQQVVPEQVVVDRDAEDAAGTFGTRVRSLEADAVVDLVCFTPDSARALTDALAGSGTHLVHVGTIWAHGPSRLVPTREDSPRRPVTPYGVAKAAIEDHLHAVTRAGDLDASVVMPGHISGPGWLPITPAGDLDPGVFRALATGGPVTLPDDGLATLQHVHADDVAAVVEAALDRREVAAGRSWHAVAEQAVTLRAYAEEAARWWGREADLRLLPLEQWRAQADPEQVATTLDHLAHRPCCSMDAVRDELGVRPAHTLLDTVREAVASVAEEHGIPPLG</sequence>
<organism evidence="2 3">
    <name type="scientific">Lapillicoccus jejuensis</name>
    <dbReference type="NCBI Taxonomy" id="402171"/>
    <lineage>
        <taxon>Bacteria</taxon>
        <taxon>Bacillati</taxon>
        <taxon>Actinomycetota</taxon>
        <taxon>Actinomycetes</taxon>
        <taxon>Micrococcales</taxon>
        <taxon>Intrasporangiaceae</taxon>
        <taxon>Lapillicoccus</taxon>
    </lineage>
</organism>
<comment type="caution">
    <text evidence="2">The sequence shown here is derived from an EMBL/GenBank/DDBJ whole genome shotgun (WGS) entry which is preliminary data.</text>
</comment>
<name>A0A542DYX9_9MICO</name>
<dbReference type="InterPro" id="IPR051783">
    <property type="entry name" value="NAD(P)-dependent_oxidoreduct"/>
</dbReference>
<dbReference type="PANTHER" id="PTHR48079:SF6">
    <property type="entry name" value="NAD(P)-BINDING DOMAIN-CONTAINING PROTEIN-RELATED"/>
    <property type="match status" value="1"/>
</dbReference>
<proteinExistence type="predicted"/>
<dbReference type="SUPFAM" id="SSF51735">
    <property type="entry name" value="NAD(P)-binding Rossmann-fold domains"/>
    <property type="match status" value="1"/>
</dbReference>
<dbReference type="OrthoDB" id="7941246at2"/>
<dbReference type="Proteomes" id="UP000317893">
    <property type="component" value="Unassembled WGS sequence"/>
</dbReference>
<evidence type="ECO:0000259" key="1">
    <source>
        <dbReference type="Pfam" id="PF01370"/>
    </source>
</evidence>
<dbReference type="GO" id="GO:0005737">
    <property type="term" value="C:cytoplasm"/>
    <property type="evidence" value="ECO:0007669"/>
    <property type="project" value="TreeGrafter"/>
</dbReference>
<keyword evidence="3" id="KW-1185">Reference proteome</keyword>
<accession>A0A542DYX9</accession>
<dbReference type="Pfam" id="PF01370">
    <property type="entry name" value="Epimerase"/>
    <property type="match status" value="1"/>
</dbReference>
<dbReference type="EMBL" id="VFMN01000001">
    <property type="protein sequence ID" value="TQJ08259.1"/>
    <property type="molecule type" value="Genomic_DNA"/>
</dbReference>
<evidence type="ECO:0000313" key="2">
    <source>
        <dbReference type="EMBL" id="TQJ08259.1"/>
    </source>
</evidence>
<protein>
    <submittedName>
        <fullName evidence="2">Nucleoside-diphosphate-sugar epimerase</fullName>
    </submittedName>
</protein>
<gene>
    <name evidence="2" type="ORF">FB458_1343</name>
</gene>
<dbReference type="GO" id="GO:0004029">
    <property type="term" value="F:aldehyde dehydrogenase (NAD+) activity"/>
    <property type="evidence" value="ECO:0007669"/>
    <property type="project" value="TreeGrafter"/>
</dbReference>
<dbReference type="PANTHER" id="PTHR48079">
    <property type="entry name" value="PROTEIN YEEZ"/>
    <property type="match status" value="1"/>
</dbReference>
<dbReference type="AlphaFoldDB" id="A0A542DYX9"/>
<dbReference type="InterPro" id="IPR036291">
    <property type="entry name" value="NAD(P)-bd_dom_sf"/>
</dbReference>
<evidence type="ECO:0000313" key="3">
    <source>
        <dbReference type="Proteomes" id="UP000317893"/>
    </source>
</evidence>